<evidence type="ECO:0000256" key="1">
    <source>
        <dbReference type="SAM" id="MobiDB-lite"/>
    </source>
</evidence>
<evidence type="ECO:0000313" key="3">
    <source>
        <dbReference type="Proteomes" id="UP000187012"/>
    </source>
</evidence>
<evidence type="ECO:0000313" key="2">
    <source>
        <dbReference type="EMBL" id="SIT48037.1"/>
    </source>
</evidence>
<sequence>MKATTISESYNSPNAYSRTRGAQPSRRHEACSAIAKHPLTGCPHAYRIVLAAPASGMFLHTGFARSHPAWYPLAQVYAFPHSLSALKLARLATSLENERDFPGLCRNKPHSVRHLS</sequence>
<name>A0A1N7SKU8_9BURK</name>
<reference evidence="2 3" key="1">
    <citation type="submission" date="2016-12" db="EMBL/GenBank/DDBJ databases">
        <authorList>
            <person name="Song W.-J."/>
            <person name="Kurnit D.M."/>
        </authorList>
    </citation>
    <scope>NUCLEOTIDE SEQUENCE [LARGE SCALE GENOMIC DNA]</scope>
    <source>
        <strain evidence="2 3">STM7296</strain>
    </source>
</reference>
<feature type="region of interest" description="Disordered" evidence="1">
    <location>
        <begin position="1"/>
        <end position="26"/>
    </location>
</feature>
<keyword evidence="3" id="KW-1185">Reference proteome</keyword>
<gene>
    <name evidence="2" type="ORF">BN2475_910014</name>
</gene>
<organism evidence="2 3">
    <name type="scientific">Paraburkholderia ribeironis</name>
    <dbReference type="NCBI Taxonomy" id="1247936"/>
    <lineage>
        <taxon>Bacteria</taxon>
        <taxon>Pseudomonadati</taxon>
        <taxon>Pseudomonadota</taxon>
        <taxon>Betaproteobacteria</taxon>
        <taxon>Burkholderiales</taxon>
        <taxon>Burkholderiaceae</taxon>
        <taxon>Paraburkholderia</taxon>
    </lineage>
</organism>
<feature type="compositionally biased region" description="Polar residues" evidence="1">
    <location>
        <begin position="1"/>
        <end position="22"/>
    </location>
</feature>
<dbReference type="EMBL" id="CYGX02000091">
    <property type="protein sequence ID" value="SIT48037.1"/>
    <property type="molecule type" value="Genomic_DNA"/>
</dbReference>
<protein>
    <submittedName>
        <fullName evidence="2">Uncharacterized protein</fullName>
    </submittedName>
</protein>
<accession>A0A1N7SKU8</accession>
<dbReference type="Proteomes" id="UP000187012">
    <property type="component" value="Unassembled WGS sequence"/>
</dbReference>
<proteinExistence type="predicted"/>
<dbReference type="AlphaFoldDB" id="A0A1N7SKU8"/>